<dbReference type="InterPro" id="IPR002168">
    <property type="entry name" value="Lipase_GDXG_HIS_AS"/>
</dbReference>
<dbReference type="PANTHER" id="PTHR48081">
    <property type="entry name" value="AB HYDROLASE SUPERFAMILY PROTEIN C4A8.06C"/>
    <property type="match status" value="1"/>
</dbReference>
<gene>
    <name evidence="4" type="ORF">AVDCRST_MAG57-1238</name>
</gene>
<dbReference type="PROSITE" id="PS01173">
    <property type="entry name" value="LIPASE_GDXG_HIS"/>
    <property type="match status" value="1"/>
</dbReference>
<evidence type="ECO:0000256" key="1">
    <source>
        <dbReference type="ARBA" id="ARBA00010515"/>
    </source>
</evidence>
<sequence length="299" mass="31205">MTVRRMLTRAVVFLASRPMGPPTPVALQRLWFEAASSGGILPTGSSVERVRLGGRPAERVTPAGADVDRAVLLLHGGAFLIGSPRTHRVLAAHLASAVGCPVVTLDYRRAPEHPYPAAVDDAAAAYAELSARVPTALVGDSAGGALALLLALRLRDTGGQLPPAMALISPVTDLTLASSDAYAAVDTVVRRSWLRSGTRAFVGSADAAELSPLTAKLTGLPPVRVQAAERERLCAEGVDLGEQLRSAGVDVQVEVLSGLWHDAQLQAHLVPEAAAAVRALGGWLRERMADAPDRPGRAS</sequence>
<evidence type="ECO:0000256" key="2">
    <source>
        <dbReference type="ARBA" id="ARBA00022801"/>
    </source>
</evidence>
<dbReference type="InterPro" id="IPR029058">
    <property type="entry name" value="AB_hydrolase_fold"/>
</dbReference>
<dbReference type="EMBL" id="CADCTI010000109">
    <property type="protein sequence ID" value="CAA9235200.1"/>
    <property type="molecule type" value="Genomic_DNA"/>
</dbReference>
<protein>
    <recommendedName>
        <fullName evidence="3">Alpha/beta hydrolase fold-3 domain-containing protein</fullName>
    </recommendedName>
</protein>
<reference evidence="4" key="1">
    <citation type="submission" date="2020-02" db="EMBL/GenBank/DDBJ databases">
        <authorList>
            <person name="Meier V. D."/>
        </authorList>
    </citation>
    <scope>NUCLEOTIDE SEQUENCE</scope>
    <source>
        <strain evidence="4">AVDCRST_MAG57</strain>
    </source>
</reference>
<evidence type="ECO:0000313" key="4">
    <source>
        <dbReference type="EMBL" id="CAA9235200.1"/>
    </source>
</evidence>
<proteinExistence type="inferred from homology"/>
<dbReference type="SUPFAM" id="SSF53474">
    <property type="entry name" value="alpha/beta-Hydrolases"/>
    <property type="match status" value="1"/>
</dbReference>
<name>A0A6J4HYI9_9ACTN</name>
<accession>A0A6J4HYI9</accession>
<feature type="domain" description="Alpha/beta hydrolase fold-3" evidence="3">
    <location>
        <begin position="71"/>
        <end position="263"/>
    </location>
</feature>
<dbReference type="Gene3D" id="3.40.50.1820">
    <property type="entry name" value="alpha/beta hydrolase"/>
    <property type="match status" value="1"/>
</dbReference>
<dbReference type="AlphaFoldDB" id="A0A6J4HYI9"/>
<dbReference type="PANTHER" id="PTHR48081:SF30">
    <property type="entry name" value="ACETYL-HYDROLASE LIPR-RELATED"/>
    <property type="match status" value="1"/>
</dbReference>
<dbReference type="GO" id="GO:0004806">
    <property type="term" value="F:triacylglycerol lipase activity"/>
    <property type="evidence" value="ECO:0007669"/>
    <property type="project" value="TreeGrafter"/>
</dbReference>
<dbReference type="Pfam" id="PF07859">
    <property type="entry name" value="Abhydrolase_3"/>
    <property type="match status" value="1"/>
</dbReference>
<dbReference type="InterPro" id="IPR013094">
    <property type="entry name" value="AB_hydrolase_3"/>
</dbReference>
<evidence type="ECO:0000259" key="3">
    <source>
        <dbReference type="Pfam" id="PF07859"/>
    </source>
</evidence>
<comment type="similarity">
    <text evidence="1">Belongs to the 'GDXG' lipolytic enzyme family.</text>
</comment>
<dbReference type="InterPro" id="IPR050300">
    <property type="entry name" value="GDXG_lipolytic_enzyme"/>
</dbReference>
<keyword evidence="2" id="KW-0378">Hydrolase</keyword>
<organism evidence="4">
    <name type="scientific">uncultured Blastococcus sp</name>
    <dbReference type="NCBI Taxonomy" id="217144"/>
    <lineage>
        <taxon>Bacteria</taxon>
        <taxon>Bacillati</taxon>
        <taxon>Actinomycetota</taxon>
        <taxon>Actinomycetes</taxon>
        <taxon>Geodermatophilales</taxon>
        <taxon>Geodermatophilaceae</taxon>
        <taxon>Blastococcus</taxon>
        <taxon>environmental samples</taxon>
    </lineage>
</organism>